<keyword evidence="3" id="KW-1185">Reference proteome</keyword>
<organism evidence="2 3">
    <name type="scientific">Ramalina farinacea</name>
    <dbReference type="NCBI Taxonomy" id="258253"/>
    <lineage>
        <taxon>Eukaryota</taxon>
        <taxon>Fungi</taxon>
        <taxon>Dikarya</taxon>
        <taxon>Ascomycota</taxon>
        <taxon>Pezizomycotina</taxon>
        <taxon>Lecanoromycetes</taxon>
        <taxon>OSLEUM clade</taxon>
        <taxon>Lecanoromycetidae</taxon>
        <taxon>Lecanorales</taxon>
        <taxon>Lecanorineae</taxon>
        <taxon>Ramalinaceae</taxon>
        <taxon>Ramalina</taxon>
    </lineage>
</organism>
<name>A0AA43QUS4_9LECA</name>
<comment type="caution">
    <text evidence="2">The sequence shown here is derived from an EMBL/GenBank/DDBJ whole genome shotgun (WGS) entry which is preliminary data.</text>
</comment>
<feature type="region of interest" description="Disordered" evidence="1">
    <location>
        <begin position="1"/>
        <end position="31"/>
    </location>
</feature>
<dbReference type="AlphaFoldDB" id="A0AA43QUS4"/>
<dbReference type="EMBL" id="JAPUFD010000020">
    <property type="protein sequence ID" value="MDI1492652.1"/>
    <property type="molecule type" value="Genomic_DNA"/>
</dbReference>
<gene>
    <name evidence="2" type="ORF">OHK93_004434</name>
</gene>
<dbReference type="Proteomes" id="UP001161017">
    <property type="component" value="Unassembled WGS sequence"/>
</dbReference>
<protein>
    <submittedName>
        <fullName evidence="2">Uncharacterized protein</fullName>
    </submittedName>
</protein>
<feature type="compositionally biased region" description="Polar residues" evidence="1">
    <location>
        <begin position="1"/>
        <end position="10"/>
    </location>
</feature>
<reference evidence="2" key="1">
    <citation type="journal article" date="2023" name="Genome Biol. Evol.">
        <title>First Whole Genome Sequence and Flow Cytometry Genome Size Data for the Lichen-Forming Fungus Ramalina farinacea (Ascomycota).</title>
        <authorList>
            <person name="Llewellyn T."/>
            <person name="Mian S."/>
            <person name="Hill R."/>
            <person name="Leitch I.J."/>
            <person name="Gaya E."/>
        </authorList>
    </citation>
    <scope>NUCLEOTIDE SEQUENCE</scope>
    <source>
        <strain evidence="2">LIQ254RAFAR</strain>
    </source>
</reference>
<feature type="region of interest" description="Disordered" evidence="1">
    <location>
        <begin position="215"/>
        <end position="268"/>
    </location>
</feature>
<feature type="compositionally biased region" description="Basic residues" evidence="1">
    <location>
        <begin position="220"/>
        <end position="231"/>
    </location>
</feature>
<evidence type="ECO:0000313" key="3">
    <source>
        <dbReference type="Proteomes" id="UP001161017"/>
    </source>
</evidence>
<evidence type="ECO:0000313" key="2">
    <source>
        <dbReference type="EMBL" id="MDI1492652.1"/>
    </source>
</evidence>
<proteinExistence type="predicted"/>
<accession>A0AA43QUS4</accession>
<sequence>MMNMSSVSEKVTSDLLPQPDEPHFTITSTREVRNGKGKSIAGKILPHYRISLESNEYSSNAGTLTQQHSLVKTEQDAAGPHQSAAAPAVSNPSTAQAGPPSPTHSFGSGLSSPRHIPSEVPDQHLYVQVEDSHPPSNAPQLLKLLEAFRELPHKASIDRNSGKKIRQFLSGEREDADGFVVAACNQLSRLQQRHGEKGNVPAMAEEFQLHMFGKRDAGRSKARGQRRRAMKDKKAMKDKRAPAGQEPSKSPGVCRKRFWRSCRGPIEE</sequence>
<evidence type="ECO:0000256" key="1">
    <source>
        <dbReference type="SAM" id="MobiDB-lite"/>
    </source>
</evidence>
<feature type="region of interest" description="Disordered" evidence="1">
    <location>
        <begin position="71"/>
        <end position="118"/>
    </location>
</feature>
<feature type="compositionally biased region" description="Basic and acidic residues" evidence="1">
    <location>
        <begin position="232"/>
        <end position="241"/>
    </location>
</feature>
<feature type="compositionally biased region" description="Low complexity" evidence="1">
    <location>
        <begin position="77"/>
        <end position="88"/>
    </location>
</feature>